<feature type="region of interest" description="Disordered" evidence="1">
    <location>
        <begin position="144"/>
        <end position="163"/>
    </location>
</feature>
<protein>
    <submittedName>
        <fullName evidence="2">Uncharacterized protein</fullName>
    </submittedName>
</protein>
<dbReference type="AlphaFoldDB" id="A0A401YWB3"/>
<evidence type="ECO:0000313" key="2">
    <source>
        <dbReference type="EMBL" id="GCD98871.1"/>
    </source>
</evidence>
<feature type="region of interest" description="Disordered" evidence="1">
    <location>
        <begin position="203"/>
        <end position="299"/>
    </location>
</feature>
<evidence type="ECO:0000256" key="1">
    <source>
        <dbReference type="SAM" id="MobiDB-lite"/>
    </source>
</evidence>
<proteinExistence type="predicted"/>
<accession>A0A401YWB3</accession>
<organism evidence="2 3">
    <name type="scientific">Embleya hyalina</name>
    <dbReference type="NCBI Taxonomy" id="516124"/>
    <lineage>
        <taxon>Bacteria</taxon>
        <taxon>Bacillati</taxon>
        <taxon>Actinomycetota</taxon>
        <taxon>Actinomycetes</taxon>
        <taxon>Kitasatosporales</taxon>
        <taxon>Streptomycetaceae</taxon>
        <taxon>Embleya</taxon>
    </lineage>
</organism>
<gene>
    <name evidence="2" type="ORF">EHYA_06582</name>
</gene>
<sequence length="299" mass="30480">MPSASATAGLDAPPAHPRVSHTPDPPLRRVAVRRAPTPNPGTTPALGRRLPPVAAPGPARPGAGRGVPRVPGPGFGCHRPTGRLRPPSHGAGAGPDRESRPPGPPESGARGGCVVRAPGAALARPEPGVPPGSVPASGAAPVRTAFARAGPPPPCPRLYGSGLPPVPTSGRGWCARLRRSCPRRARVAALSPERVRVYRRIRPRAPCLARPSHPAPAVRAARSAPSVRPRPATAPRRRASAAPPARAVPRYAARPARVPPRPCPAIPVRFVPGRATTGARPPLGGKAGPRSCDPTGSGA</sequence>
<reference evidence="2 3" key="1">
    <citation type="submission" date="2018-12" db="EMBL/GenBank/DDBJ databases">
        <title>Draft genome sequence of Embleya hyalina NBRC 13850T.</title>
        <authorList>
            <person name="Komaki H."/>
            <person name="Hosoyama A."/>
            <person name="Kimura A."/>
            <person name="Ichikawa N."/>
            <person name="Tamura T."/>
        </authorList>
    </citation>
    <scope>NUCLEOTIDE SEQUENCE [LARGE SCALE GENOMIC DNA]</scope>
    <source>
        <strain evidence="2 3">NBRC 13850</strain>
    </source>
</reference>
<dbReference type="Proteomes" id="UP000286931">
    <property type="component" value="Unassembled WGS sequence"/>
</dbReference>
<name>A0A401YWB3_9ACTN</name>
<evidence type="ECO:0000313" key="3">
    <source>
        <dbReference type="Proteomes" id="UP000286931"/>
    </source>
</evidence>
<feature type="compositionally biased region" description="Low complexity" evidence="1">
    <location>
        <begin position="209"/>
        <end position="256"/>
    </location>
</feature>
<feature type="region of interest" description="Disordered" evidence="1">
    <location>
        <begin position="1"/>
        <end position="139"/>
    </location>
</feature>
<comment type="caution">
    <text evidence="2">The sequence shown here is derived from an EMBL/GenBank/DDBJ whole genome shotgun (WGS) entry which is preliminary data.</text>
</comment>
<keyword evidence="3" id="KW-1185">Reference proteome</keyword>
<feature type="compositionally biased region" description="Low complexity" evidence="1">
    <location>
        <begin position="60"/>
        <end position="69"/>
    </location>
</feature>
<dbReference type="EMBL" id="BIFH01000030">
    <property type="protein sequence ID" value="GCD98871.1"/>
    <property type="molecule type" value="Genomic_DNA"/>
</dbReference>